<dbReference type="Pfam" id="PF11848">
    <property type="entry name" value="DUF3368"/>
    <property type="match status" value="1"/>
</dbReference>
<dbReference type="AlphaFoldDB" id="A0A0P8A346"/>
<evidence type="ECO:0000313" key="1">
    <source>
        <dbReference type="EMBL" id="KPQ42537.1"/>
    </source>
</evidence>
<reference evidence="1 2" key="1">
    <citation type="submission" date="2015-09" db="EMBL/GenBank/DDBJ databases">
        <title>A metagenomics-based metabolic model of nitrate-dependent anaerobic oxidation of methane by Methanoperedens-like archaea.</title>
        <authorList>
            <person name="Arshad A."/>
            <person name="Speth D.R."/>
            <person name="De Graaf R.M."/>
            <person name="Op Den Camp H.J."/>
            <person name="Jetten M.S."/>
            <person name="Welte C.U."/>
        </authorList>
    </citation>
    <scope>NUCLEOTIDE SEQUENCE [LARGE SCALE GENOMIC DNA]</scope>
</reference>
<accession>A0A0P8A346</accession>
<protein>
    <recommendedName>
        <fullName evidence="3">PIN domain-containing protein</fullName>
    </recommendedName>
</protein>
<gene>
    <name evidence="1" type="ORF">MPEBLZ_02883</name>
</gene>
<sequence>MKLVMDSDSLIKLTKAGAKEIVLNNMDVYIPTLVMSETTQNKEKFPDALKIHENINRGLLMVKNPPESPFVKNLGIKGGEAQVLMLHDSSSAISSDDAKFLNFLENLNIPYLTPASVIVFLLKKRAIRKEESRRLLGNLKEFVSDEEYHLAMDEVENDK</sequence>
<name>A0A0P8A346_9EURY</name>
<comment type="caution">
    <text evidence="1">The sequence shown here is derived from an EMBL/GenBank/DDBJ whole genome shotgun (WGS) entry which is preliminary data.</text>
</comment>
<dbReference type="InterPro" id="IPR021799">
    <property type="entry name" value="PIN-like_prokaryotic"/>
</dbReference>
<evidence type="ECO:0000313" key="2">
    <source>
        <dbReference type="Proteomes" id="UP000050360"/>
    </source>
</evidence>
<dbReference type="EMBL" id="LKCM01000223">
    <property type="protein sequence ID" value="KPQ42537.1"/>
    <property type="molecule type" value="Genomic_DNA"/>
</dbReference>
<dbReference type="Proteomes" id="UP000050360">
    <property type="component" value="Unassembled WGS sequence"/>
</dbReference>
<proteinExistence type="predicted"/>
<evidence type="ECO:0008006" key="3">
    <source>
        <dbReference type="Google" id="ProtNLM"/>
    </source>
</evidence>
<organism evidence="1 2">
    <name type="scientific">Candidatus Methanoperedens nitratireducens</name>
    <dbReference type="NCBI Taxonomy" id="1392998"/>
    <lineage>
        <taxon>Archaea</taxon>
        <taxon>Methanobacteriati</taxon>
        <taxon>Methanobacteriota</taxon>
        <taxon>Stenosarchaea group</taxon>
        <taxon>Methanomicrobia</taxon>
        <taxon>Methanosarcinales</taxon>
        <taxon>ANME-2 cluster</taxon>
        <taxon>Candidatus Methanoperedentaceae</taxon>
        <taxon>Candidatus Methanoperedens</taxon>
    </lineage>
</organism>